<name>A0A485KMB5_9STRA</name>
<organism evidence="2 3">
    <name type="scientific">Aphanomyces stellatus</name>
    <dbReference type="NCBI Taxonomy" id="120398"/>
    <lineage>
        <taxon>Eukaryota</taxon>
        <taxon>Sar</taxon>
        <taxon>Stramenopiles</taxon>
        <taxon>Oomycota</taxon>
        <taxon>Saprolegniomycetes</taxon>
        <taxon>Saprolegniales</taxon>
        <taxon>Verrucalvaceae</taxon>
        <taxon>Aphanomyces</taxon>
    </lineage>
</organism>
<sequence length="187" mass="21455">MDVRPMWFAEDAEIDGMIRERFGPLVAALLATETSALLSLLHDDANNTSVKIDAVLCLDQFTRNIYRDLPASLQGDAIAVPFVAQTMERHGAQIKTQHALEQSFFLVPLMHSEEKSIHELVGVYFRRRHAQTHLVQLCHLRNRPQAHHRPLWAVPQRPIGSRQHDPRRSVFERPWCEQGASRRGINK</sequence>
<dbReference type="Proteomes" id="UP000332933">
    <property type="component" value="Unassembled WGS sequence"/>
</dbReference>
<dbReference type="InterPro" id="IPR010323">
    <property type="entry name" value="DUF924"/>
</dbReference>
<protein>
    <submittedName>
        <fullName evidence="2">Aste57867_9218 protein</fullName>
    </submittedName>
</protein>
<dbReference type="Pfam" id="PF06041">
    <property type="entry name" value="DUF924"/>
    <property type="match status" value="1"/>
</dbReference>
<proteinExistence type="predicted"/>
<dbReference type="Gene3D" id="1.20.58.320">
    <property type="entry name" value="TPR-like"/>
    <property type="match status" value="1"/>
</dbReference>
<dbReference type="EMBL" id="CAADRA010005152">
    <property type="protein sequence ID" value="VFT86101.1"/>
    <property type="molecule type" value="Genomic_DNA"/>
</dbReference>
<dbReference type="InterPro" id="IPR011990">
    <property type="entry name" value="TPR-like_helical_dom_sf"/>
</dbReference>
<evidence type="ECO:0000313" key="3">
    <source>
        <dbReference type="Proteomes" id="UP000332933"/>
    </source>
</evidence>
<dbReference type="EMBL" id="VJMH01005131">
    <property type="protein sequence ID" value="KAF0700263.1"/>
    <property type="molecule type" value="Genomic_DNA"/>
</dbReference>
<gene>
    <name evidence="2" type="primary">Aste57867_9218</name>
    <name evidence="1" type="ORF">As57867_009182</name>
    <name evidence="2" type="ORF">ASTE57867_9218</name>
</gene>
<keyword evidence="3" id="KW-1185">Reference proteome</keyword>
<reference evidence="1" key="2">
    <citation type="submission" date="2019-06" db="EMBL/GenBank/DDBJ databases">
        <title>Genomics analysis of Aphanomyces spp. identifies a new class of oomycete effector associated with host adaptation.</title>
        <authorList>
            <person name="Gaulin E."/>
        </authorList>
    </citation>
    <scope>NUCLEOTIDE SEQUENCE</scope>
    <source>
        <strain evidence="1">CBS 578.67</strain>
    </source>
</reference>
<dbReference type="SUPFAM" id="SSF48452">
    <property type="entry name" value="TPR-like"/>
    <property type="match status" value="1"/>
</dbReference>
<evidence type="ECO:0000313" key="2">
    <source>
        <dbReference type="EMBL" id="VFT86101.1"/>
    </source>
</evidence>
<dbReference type="OrthoDB" id="414698at2759"/>
<accession>A0A485KMB5</accession>
<dbReference type="AlphaFoldDB" id="A0A485KMB5"/>
<evidence type="ECO:0000313" key="1">
    <source>
        <dbReference type="EMBL" id="KAF0700263.1"/>
    </source>
</evidence>
<reference evidence="2 3" key="1">
    <citation type="submission" date="2019-03" db="EMBL/GenBank/DDBJ databases">
        <authorList>
            <person name="Gaulin E."/>
            <person name="Dumas B."/>
        </authorList>
    </citation>
    <scope>NUCLEOTIDE SEQUENCE [LARGE SCALE GENOMIC DNA]</scope>
    <source>
        <strain evidence="2">CBS 568.67</strain>
    </source>
</reference>